<evidence type="ECO:0000313" key="1">
    <source>
        <dbReference type="EMBL" id="CAD8068910.1"/>
    </source>
</evidence>
<keyword evidence="2" id="KW-1185">Reference proteome</keyword>
<comment type="caution">
    <text evidence="1">The sequence shown here is derived from an EMBL/GenBank/DDBJ whole genome shotgun (WGS) entry which is preliminary data.</text>
</comment>
<accession>A0A8S1LLT2</accession>
<dbReference type="AlphaFoldDB" id="A0A8S1LLT2"/>
<dbReference type="EMBL" id="CAJJDM010000043">
    <property type="protein sequence ID" value="CAD8068910.1"/>
    <property type="molecule type" value="Genomic_DNA"/>
</dbReference>
<protein>
    <submittedName>
        <fullName evidence="1">Uncharacterized protein</fullName>
    </submittedName>
</protein>
<sequence length="83" mass="9987">MPNTSLVIINHQKRSVQFSQQHTVHIVENWKEFNYTPKEIKNKDKQLKVEKIVIRTDFENYMLEKYNKIKSTLKELTNSCSFI</sequence>
<organism evidence="1 2">
    <name type="scientific">Paramecium primaurelia</name>
    <dbReference type="NCBI Taxonomy" id="5886"/>
    <lineage>
        <taxon>Eukaryota</taxon>
        <taxon>Sar</taxon>
        <taxon>Alveolata</taxon>
        <taxon>Ciliophora</taxon>
        <taxon>Intramacronucleata</taxon>
        <taxon>Oligohymenophorea</taxon>
        <taxon>Peniculida</taxon>
        <taxon>Parameciidae</taxon>
        <taxon>Paramecium</taxon>
    </lineage>
</organism>
<dbReference type="OMA" id="SIVMVNQ"/>
<evidence type="ECO:0000313" key="2">
    <source>
        <dbReference type="Proteomes" id="UP000688137"/>
    </source>
</evidence>
<dbReference type="Proteomes" id="UP000688137">
    <property type="component" value="Unassembled WGS sequence"/>
</dbReference>
<gene>
    <name evidence="1" type="ORF">PPRIM_AZ9-3.1.T0430082</name>
</gene>
<reference evidence="1" key="1">
    <citation type="submission" date="2021-01" db="EMBL/GenBank/DDBJ databases">
        <authorList>
            <consortium name="Genoscope - CEA"/>
            <person name="William W."/>
        </authorList>
    </citation>
    <scope>NUCLEOTIDE SEQUENCE</scope>
</reference>
<proteinExistence type="predicted"/>
<name>A0A8S1LLT2_PARPR</name>